<dbReference type="PANTHER" id="PTHR30558">
    <property type="entry name" value="EXBD MEMBRANE COMPONENT OF PMF-DRIVEN MACROMOLECULE IMPORT SYSTEM"/>
    <property type="match status" value="1"/>
</dbReference>
<evidence type="ECO:0000256" key="8">
    <source>
        <dbReference type="ARBA" id="ARBA00023136"/>
    </source>
</evidence>
<evidence type="ECO:0000256" key="1">
    <source>
        <dbReference type="ARBA" id="ARBA00004162"/>
    </source>
</evidence>
<keyword evidence="4 10" id="KW-0997">Cell inner membrane</keyword>
<dbReference type="GO" id="GO:0015031">
    <property type="term" value="P:protein transport"/>
    <property type="evidence" value="ECO:0007669"/>
    <property type="project" value="InterPro"/>
</dbReference>
<comment type="caution">
    <text evidence="11">The sequence shown here is derived from an EMBL/GenBank/DDBJ whole genome shotgun (WGS) entry which is preliminary data.</text>
</comment>
<evidence type="ECO:0000256" key="7">
    <source>
        <dbReference type="ARBA" id="ARBA00022989"/>
    </source>
</evidence>
<feature type="transmembrane region" description="Helical" evidence="10">
    <location>
        <begin position="21"/>
        <end position="42"/>
    </location>
</feature>
<comment type="similarity">
    <text evidence="2 10">Belongs to the ExbD/TolR family.</text>
</comment>
<dbReference type="GO" id="GO:0051301">
    <property type="term" value="P:cell division"/>
    <property type="evidence" value="ECO:0007669"/>
    <property type="project" value="UniProtKB-UniRule"/>
</dbReference>
<evidence type="ECO:0000256" key="3">
    <source>
        <dbReference type="ARBA" id="ARBA00022475"/>
    </source>
</evidence>
<evidence type="ECO:0000256" key="9">
    <source>
        <dbReference type="ARBA" id="ARBA00023306"/>
    </source>
</evidence>
<gene>
    <name evidence="10" type="primary">tolR</name>
    <name evidence="11" type="ORF">CAP51_02245</name>
</gene>
<dbReference type="Pfam" id="PF02472">
    <property type="entry name" value="ExbD"/>
    <property type="match status" value="1"/>
</dbReference>
<dbReference type="PANTHER" id="PTHR30558:SF7">
    <property type="entry name" value="TOL-PAL SYSTEM PROTEIN TOLR"/>
    <property type="match status" value="1"/>
</dbReference>
<dbReference type="GO" id="GO:0022857">
    <property type="term" value="F:transmembrane transporter activity"/>
    <property type="evidence" value="ECO:0007669"/>
    <property type="project" value="InterPro"/>
</dbReference>
<evidence type="ECO:0000256" key="4">
    <source>
        <dbReference type="ARBA" id="ARBA00022519"/>
    </source>
</evidence>
<comment type="subunit">
    <text evidence="10">The Tol-Pal system is composed of five core proteins: the inner membrane proteins TolA, TolQ and TolR, the periplasmic protein TolB and the outer membrane protein Pal. They form a network linking the inner and outer membranes and the peptidoglycan layer.</text>
</comment>
<sequence>MARRNGSFTRIKKPLKSDMNVVPYIDVMLVLLVIFMVTAPMITSSVNVDLPKVHSQDQGSDASAAIYVVSIDKEGQFSLQDQENTATNLSLDEIQEKLVDAFAQDPEIKVMIQGDQAVSYGQVMQLMSNLQQAGLKQVGLVTQPLK</sequence>
<accession>A0A1Z9Z207</accession>
<comment type="subcellular location">
    <subcellularLocation>
        <location evidence="10">Cell inner membrane</location>
        <topology evidence="10">Single-pass membrane protein</topology>
    </subcellularLocation>
    <subcellularLocation>
        <location evidence="1">Cell membrane</location>
        <topology evidence="1">Single-pass membrane protein</topology>
    </subcellularLocation>
</comment>
<dbReference type="EMBL" id="NEXX01000001">
    <property type="protein sequence ID" value="OUY08457.1"/>
    <property type="molecule type" value="Genomic_DNA"/>
</dbReference>
<dbReference type="AlphaFoldDB" id="A0A1Z9Z207"/>
<dbReference type="GO" id="GO:0005886">
    <property type="term" value="C:plasma membrane"/>
    <property type="evidence" value="ECO:0007669"/>
    <property type="project" value="UniProtKB-SubCell"/>
</dbReference>
<keyword evidence="5 10" id="KW-0132">Cell division</keyword>
<name>A0A1Z9Z207_9GAMM</name>
<evidence type="ECO:0000256" key="5">
    <source>
        <dbReference type="ARBA" id="ARBA00022618"/>
    </source>
</evidence>
<protein>
    <recommendedName>
        <fullName evidence="10">Tol-Pal system protein TolR</fullName>
    </recommendedName>
</protein>
<keyword evidence="8 10" id="KW-0472">Membrane</keyword>
<comment type="function">
    <text evidence="10">Part of the Tol-Pal system, which plays a role in outer membrane invagination during cell division and is important for maintaining outer membrane integrity.</text>
</comment>
<dbReference type="Gene3D" id="3.30.420.270">
    <property type="match status" value="1"/>
</dbReference>
<dbReference type="InterPro" id="IPR014168">
    <property type="entry name" value="Tol-Pal_TolR"/>
</dbReference>
<proteinExistence type="inferred from homology"/>
<dbReference type="NCBIfam" id="TIGR02801">
    <property type="entry name" value="tolR"/>
    <property type="match status" value="1"/>
</dbReference>
<dbReference type="HAMAP" id="MF_02203">
    <property type="entry name" value="TolR"/>
    <property type="match status" value="1"/>
</dbReference>
<evidence type="ECO:0000256" key="2">
    <source>
        <dbReference type="ARBA" id="ARBA00005811"/>
    </source>
</evidence>
<keyword evidence="9 10" id="KW-0131">Cell cycle</keyword>
<dbReference type="Proteomes" id="UP000196536">
    <property type="component" value="Unassembled WGS sequence"/>
</dbReference>
<evidence type="ECO:0000256" key="10">
    <source>
        <dbReference type="HAMAP-Rule" id="MF_02203"/>
    </source>
</evidence>
<organism evidence="11 12">
    <name type="scientific">Acinetobacter populi</name>
    <dbReference type="NCBI Taxonomy" id="1582270"/>
    <lineage>
        <taxon>Bacteria</taxon>
        <taxon>Pseudomonadati</taxon>
        <taxon>Pseudomonadota</taxon>
        <taxon>Gammaproteobacteria</taxon>
        <taxon>Moraxellales</taxon>
        <taxon>Moraxellaceae</taxon>
        <taxon>Acinetobacter</taxon>
    </lineage>
</organism>
<evidence type="ECO:0000256" key="6">
    <source>
        <dbReference type="ARBA" id="ARBA00022692"/>
    </source>
</evidence>
<keyword evidence="3 10" id="KW-1003">Cell membrane</keyword>
<evidence type="ECO:0000313" key="12">
    <source>
        <dbReference type="Proteomes" id="UP000196536"/>
    </source>
</evidence>
<reference evidence="11 12" key="1">
    <citation type="submission" date="2017-05" db="EMBL/GenBank/DDBJ databases">
        <title>Acinetobacter populi ANC 5415 (= PBJ7), whole genome shotgun sequencing project.</title>
        <authorList>
            <person name="Nemec A."/>
            <person name="Radolfova-Krizova L."/>
        </authorList>
    </citation>
    <scope>NUCLEOTIDE SEQUENCE [LARGE SCALE GENOMIC DNA]</scope>
    <source>
        <strain evidence="11 12">PBJ7</strain>
    </source>
</reference>
<dbReference type="InterPro" id="IPR003400">
    <property type="entry name" value="ExbD"/>
</dbReference>
<keyword evidence="12" id="KW-1185">Reference proteome</keyword>
<evidence type="ECO:0000313" key="11">
    <source>
        <dbReference type="EMBL" id="OUY08457.1"/>
    </source>
</evidence>
<keyword evidence="7 10" id="KW-1133">Transmembrane helix</keyword>
<keyword evidence="6 10" id="KW-0812">Transmembrane</keyword>